<evidence type="ECO:0000313" key="2">
    <source>
        <dbReference type="Proteomes" id="UP000692954"/>
    </source>
</evidence>
<name>A0A8S1QXD2_9CILI</name>
<proteinExistence type="predicted"/>
<gene>
    <name evidence="1" type="ORF">PSON_ATCC_30995.1.T1200008</name>
</gene>
<reference evidence="1" key="1">
    <citation type="submission" date="2021-01" db="EMBL/GenBank/DDBJ databases">
        <authorList>
            <consortium name="Genoscope - CEA"/>
            <person name="William W."/>
        </authorList>
    </citation>
    <scope>NUCLEOTIDE SEQUENCE</scope>
</reference>
<sequence>MKKFGTSSLAYASNQNQQVELKYYQTHSNKELTIINIRCENLK</sequence>
<protein>
    <submittedName>
        <fullName evidence="1">Uncharacterized protein</fullName>
    </submittedName>
</protein>
<dbReference type="EMBL" id="CAJJDN010000120">
    <property type="protein sequence ID" value="CAD8119130.1"/>
    <property type="molecule type" value="Genomic_DNA"/>
</dbReference>
<dbReference type="AlphaFoldDB" id="A0A8S1QXD2"/>
<comment type="caution">
    <text evidence="1">The sequence shown here is derived from an EMBL/GenBank/DDBJ whole genome shotgun (WGS) entry which is preliminary data.</text>
</comment>
<keyword evidence="2" id="KW-1185">Reference proteome</keyword>
<evidence type="ECO:0000313" key="1">
    <source>
        <dbReference type="EMBL" id="CAD8119130.1"/>
    </source>
</evidence>
<accession>A0A8S1QXD2</accession>
<organism evidence="1 2">
    <name type="scientific">Paramecium sonneborni</name>
    <dbReference type="NCBI Taxonomy" id="65129"/>
    <lineage>
        <taxon>Eukaryota</taxon>
        <taxon>Sar</taxon>
        <taxon>Alveolata</taxon>
        <taxon>Ciliophora</taxon>
        <taxon>Intramacronucleata</taxon>
        <taxon>Oligohymenophorea</taxon>
        <taxon>Peniculida</taxon>
        <taxon>Parameciidae</taxon>
        <taxon>Paramecium</taxon>
    </lineage>
</organism>
<dbReference type="Proteomes" id="UP000692954">
    <property type="component" value="Unassembled WGS sequence"/>
</dbReference>